<evidence type="ECO:0000256" key="1">
    <source>
        <dbReference type="SAM" id="MobiDB-lite"/>
    </source>
</evidence>
<evidence type="ECO:0000256" key="2">
    <source>
        <dbReference type="SAM" id="Phobius"/>
    </source>
</evidence>
<proteinExistence type="predicted"/>
<sequence length="178" mass="17717">MVERSFPRTVALIGLVGTLGGAALTGFFTLAANDHTSPPPQPPVTTPVSSSAANPVVTGSLVASQTPAAGSATPSAAPTAATQGATVTGVPKRIASGQQVTLHGSGFPRGGAVRVTFATYPGEDYQVSSAQADAQGTFTVTISSVLLSTVCGYDGHLNTWDDSGDQGLLTSTPLTVAC</sequence>
<comment type="caution">
    <text evidence="3">The sequence shown here is derived from an EMBL/GenBank/DDBJ whole genome shotgun (WGS) entry which is preliminary data.</text>
</comment>
<dbReference type="RefSeq" id="WP_145850830.1">
    <property type="nucleotide sequence ID" value="NZ_RPFW01000001.1"/>
</dbReference>
<feature type="region of interest" description="Disordered" evidence="1">
    <location>
        <begin position="65"/>
        <end position="84"/>
    </location>
</feature>
<evidence type="ECO:0000313" key="4">
    <source>
        <dbReference type="Proteomes" id="UP000460272"/>
    </source>
</evidence>
<accession>A0A6P2C6T2</accession>
<keyword evidence="2" id="KW-1133">Transmembrane helix</keyword>
<keyword evidence="4" id="KW-1185">Reference proteome</keyword>
<name>A0A6P2C6T2_9ACTN</name>
<dbReference type="AlphaFoldDB" id="A0A6P2C6T2"/>
<evidence type="ECO:0000313" key="3">
    <source>
        <dbReference type="EMBL" id="TVZ06076.1"/>
    </source>
</evidence>
<feature type="transmembrane region" description="Helical" evidence="2">
    <location>
        <begin position="12"/>
        <end position="32"/>
    </location>
</feature>
<keyword evidence="2" id="KW-0472">Membrane</keyword>
<protein>
    <submittedName>
        <fullName evidence="3">Uncharacterized protein</fullName>
    </submittedName>
</protein>
<dbReference type="EMBL" id="RPFW01000001">
    <property type="protein sequence ID" value="TVZ06076.1"/>
    <property type="molecule type" value="Genomic_DNA"/>
</dbReference>
<gene>
    <name evidence="3" type="ORF">EAS64_01040</name>
</gene>
<reference evidence="3 4" key="1">
    <citation type="submission" date="2018-11" db="EMBL/GenBank/DDBJ databases">
        <title>Trebonia kvetii gen.nov., sp.nov., a novel acidophilic actinobacterium, and proposal of the new actinobacterial family Treboniaceae fam. nov.</title>
        <authorList>
            <person name="Rapoport D."/>
            <person name="Sagova-Mareckova M."/>
            <person name="Sedlacek I."/>
            <person name="Provaznik J."/>
            <person name="Kralova S."/>
            <person name="Pavlinic D."/>
            <person name="Benes V."/>
            <person name="Kopecky J."/>
        </authorList>
    </citation>
    <scope>NUCLEOTIDE SEQUENCE [LARGE SCALE GENOMIC DNA]</scope>
    <source>
        <strain evidence="3 4">15Tr583</strain>
    </source>
</reference>
<keyword evidence="2" id="KW-0812">Transmembrane</keyword>
<organism evidence="3 4">
    <name type="scientific">Trebonia kvetii</name>
    <dbReference type="NCBI Taxonomy" id="2480626"/>
    <lineage>
        <taxon>Bacteria</taxon>
        <taxon>Bacillati</taxon>
        <taxon>Actinomycetota</taxon>
        <taxon>Actinomycetes</taxon>
        <taxon>Streptosporangiales</taxon>
        <taxon>Treboniaceae</taxon>
        <taxon>Trebonia</taxon>
    </lineage>
</organism>
<dbReference type="Proteomes" id="UP000460272">
    <property type="component" value="Unassembled WGS sequence"/>
</dbReference>